<evidence type="ECO:0000313" key="2">
    <source>
        <dbReference type="EMBL" id="VFU43697.1"/>
    </source>
</evidence>
<accession>A0A6N2LRD6</accession>
<dbReference type="AlphaFoldDB" id="A0A6N2LRD6"/>
<evidence type="ECO:0000256" key="1">
    <source>
        <dbReference type="SAM" id="Phobius"/>
    </source>
</evidence>
<gene>
    <name evidence="2" type="ORF">SVIM_LOCUS266639</name>
</gene>
<proteinExistence type="predicted"/>
<dbReference type="EMBL" id="CAADRP010001596">
    <property type="protein sequence ID" value="VFU43697.1"/>
    <property type="molecule type" value="Genomic_DNA"/>
</dbReference>
<organism evidence="2">
    <name type="scientific">Salix viminalis</name>
    <name type="common">Common osier</name>
    <name type="synonym">Basket willow</name>
    <dbReference type="NCBI Taxonomy" id="40686"/>
    <lineage>
        <taxon>Eukaryota</taxon>
        <taxon>Viridiplantae</taxon>
        <taxon>Streptophyta</taxon>
        <taxon>Embryophyta</taxon>
        <taxon>Tracheophyta</taxon>
        <taxon>Spermatophyta</taxon>
        <taxon>Magnoliopsida</taxon>
        <taxon>eudicotyledons</taxon>
        <taxon>Gunneridae</taxon>
        <taxon>Pentapetalae</taxon>
        <taxon>rosids</taxon>
        <taxon>fabids</taxon>
        <taxon>Malpighiales</taxon>
        <taxon>Salicaceae</taxon>
        <taxon>Saliceae</taxon>
        <taxon>Salix</taxon>
    </lineage>
</organism>
<keyword evidence="1" id="KW-0472">Membrane</keyword>
<keyword evidence="1" id="KW-0812">Transmembrane</keyword>
<feature type="transmembrane region" description="Helical" evidence="1">
    <location>
        <begin position="12"/>
        <end position="32"/>
    </location>
</feature>
<keyword evidence="1" id="KW-1133">Transmembrane helix</keyword>
<protein>
    <submittedName>
        <fullName evidence="2">Uncharacterized protein</fullName>
    </submittedName>
</protein>
<reference evidence="2" key="1">
    <citation type="submission" date="2019-03" db="EMBL/GenBank/DDBJ databases">
        <authorList>
            <person name="Mank J."/>
            <person name="Almeida P."/>
        </authorList>
    </citation>
    <scope>NUCLEOTIDE SEQUENCE</scope>
    <source>
        <strain evidence="2">78183</strain>
    </source>
</reference>
<name>A0A6N2LRD6_SALVM</name>
<sequence length="64" mass="7201">MTIQVSRYVFSVIVVFHSLLTVKFLSFVTFASRSETGILHIKRVPSSVFSSPTAIDYLIFMVSV</sequence>